<gene>
    <name evidence="4" type="ORF">C8N29_101436</name>
</gene>
<dbReference type="GO" id="GO:0000160">
    <property type="term" value="P:phosphorelay signal transduction system"/>
    <property type="evidence" value="ECO:0007669"/>
    <property type="project" value="InterPro"/>
</dbReference>
<dbReference type="SMART" id="SM00448">
    <property type="entry name" value="REC"/>
    <property type="match status" value="1"/>
</dbReference>
<dbReference type="PANTHER" id="PTHR44591">
    <property type="entry name" value="STRESS RESPONSE REGULATOR PROTEIN 1"/>
    <property type="match status" value="1"/>
</dbReference>
<protein>
    <submittedName>
        <fullName evidence="4">Response regulator receiver domain-containing protein</fullName>
    </submittedName>
</protein>
<evidence type="ECO:0000256" key="2">
    <source>
        <dbReference type="PROSITE-ProRule" id="PRU00169"/>
    </source>
</evidence>
<dbReference type="SUPFAM" id="SSF52172">
    <property type="entry name" value="CheY-like"/>
    <property type="match status" value="1"/>
</dbReference>
<dbReference type="Pfam" id="PF00072">
    <property type="entry name" value="Response_reg"/>
    <property type="match status" value="1"/>
</dbReference>
<feature type="domain" description="Response regulatory" evidence="3">
    <location>
        <begin position="6"/>
        <end position="123"/>
    </location>
</feature>
<dbReference type="PROSITE" id="PS50110">
    <property type="entry name" value="RESPONSE_REGULATORY"/>
    <property type="match status" value="1"/>
</dbReference>
<dbReference type="RefSeq" id="WP_107864376.1">
    <property type="nucleotide sequence ID" value="NZ_QAON01000001.1"/>
</dbReference>
<dbReference type="AlphaFoldDB" id="A0A2T5J4D1"/>
<proteinExistence type="predicted"/>
<name>A0A2T5J4D1_9GAMM</name>
<comment type="caution">
    <text evidence="4">The sequence shown here is derived from an EMBL/GenBank/DDBJ whole genome shotgun (WGS) entry which is preliminary data.</text>
</comment>
<evidence type="ECO:0000259" key="3">
    <source>
        <dbReference type="PROSITE" id="PS50110"/>
    </source>
</evidence>
<dbReference type="InterPro" id="IPR011006">
    <property type="entry name" value="CheY-like_superfamily"/>
</dbReference>
<dbReference type="InterPro" id="IPR050595">
    <property type="entry name" value="Bact_response_regulator"/>
</dbReference>
<keyword evidence="1 2" id="KW-0597">Phosphoprotein</keyword>
<organism evidence="4 5">
    <name type="scientific">Agitococcus lubricus</name>
    <dbReference type="NCBI Taxonomy" id="1077255"/>
    <lineage>
        <taxon>Bacteria</taxon>
        <taxon>Pseudomonadati</taxon>
        <taxon>Pseudomonadota</taxon>
        <taxon>Gammaproteobacteria</taxon>
        <taxon>Moraxellales</taxon>
        <taxon>Moraxellaceae</taxon>
        <taxon>Agitococcus</taxon>
    </lineage>
</organism>
<evidence type="ECO:0000313" key="4">
    <source>
        <dbReference type="EMBL" id="PTQ91363.1"/>
    </source>
</evidence>
<reference evidence="4 5" key="1">
    <citation type="submission" date="2018-04" db="EMBL/GenBank/DDBJ databases">
        <title>Genomic Encyclopedia of Archaeal and Bacterial Type Strains, Phase II (KMG-II): from individual species to whole genera.</title>
        <authorList>
            <person name="Goeker M."/>
        </authorList>
    </citation>
    <scope>NUCLEOTIDE SEQUENCE [LARGE SCALE GENOMIC DNA]</scope>
    <source>
        <strain evidence="4 5">DSM 5822</strain>
    </source>
</reference>
<dbReference type="InterPro" id="IPR001789">
    <property type="entry name" value="Sig_transdc_resp-reg_receiver"/>
</dbReference>
<dbReference type="PANTHER" id="PTHR44591:SF3">
    <property type="entry name" value="RESPONSE REGULATORY DOMAIN-CONTAINING PROTEIN"/>
    <property type="match status" value="1"/>
</dbReference>
<evidence type="ECO:0000256" key="1">
    <source>
        <dbReference type="ARBA" id="ARBA00022553"/>
    </source>
</evidence>
<feature type="modified residue" description="4-aspartylphosphate" evidence="2">
    <location>
        <position position="56"/>
    </location>
</feature>
<dbReference type="Gene3D" id="3.40.50.2300">
    <property type="match status" value="1"/>
</dbReference>
<dbReference type="Proteomes" id="UP000244223">
    <property type="component" value="Unassembled WGS sequence"/>
</dbReference>
<dbReference type="OrthoDB" id="9790442at2"/>
<keyword evidence="5" id="KW-1185">Reference proteome</keyword>
<accession>A0A2T5J4D1</accession>
<evidence type="ECO:0000313" key="5">
    <source>
        <dbReference type="Proteomes" id="UP000244223"/>
    </source>
</evidence>
<dbReference type="EMBL" id="QAON01000001">
    <property type="protein sequence ID" value="PTQ91363.1"/>
    <property type="molecule type" value="Genomic_DNA"/>
</dbReference>
<sequence>MTEAVRILYVDDEPDIRMIVEFALEDEEGLELVLCASGAEALARVADYQPHLVLLDVMMPTMDGPTTLQQMKQMPELANTLFAFMTAKVQPQEVAQLKALGAVSVIAKPFDPMTLVDTVWQILKGESR</sequence>